<dbReference type="GO" id="GO:0009398">
    <property type="term" value="P:FMN biosynthetic process"/>
    <property type="evidence" value="ECO:0007669"/>
    <property type="project" value="UniProtKB-UniRule"/>
</dbReference>
<keyword evidence="4 14" id="KW-0288">FMN</keyword>
<dbReference type="InterPro" id="IPR002606">
    <property type="entry name" value="Riboflavin_kinase_bac"/>
</dbReference>
<comment type="similarity">
    <text evidence="14">Belongs to the ribF family.</text>
</comment>
<dbReference type="GO" id="GO:0006747">
    <property type="term" value="P:FAD biosynthetic process"/>
    <property type="evidence" value="ECO:0007669"/>
    <property type="project" value="UniProtKB-UniRule"/>
</dbReference>
<comment type="catalytic activity">
    <reaction evidence="13 14">
        <text>FMN + ATP + H(+) = FAD + diphosphate</text>
        <dbReference type="Rhea" id="RHEA:17237"/>
        <dbReference type="ChEBI" id="CHEBI:15378"/>
        <dbReference type="ChEBI" id="CHEBI:30616"/>
        <dbReference type="ChEBI" id="CHEBI:33019"/>
        <dbReference type="ChEBI" id="CHEBI:57692"/>
        <dbReference type="ChEBI" id="CHEBI:58210"/>
        <dbReference type="EC" id="2.7.7.2"/>
    </reaction>
</comment>
<dbReference type="InterPro" id="IPR023468">
    <property type="entry name" value="Riboflavin_kinase"/>
</dbReference>
<comment type="pathway">
    <text evidence="2 14">Cofactor biosynthesis; FMN biosynthesis; FMN from riboflavin (ATP route): step 1/1.</text>
</comment>
<evidence type="ECO:0000256" key="10">
    <source>
        <dbReference type="ARBA" id="ARBA00022840"/>
    </source>
</evidence>
<keyword evidence="10 14" id="KW-0067">ATP-binding</keyword>
<reference evidence="16 17" key="1">
    <citation type="submission" date="2023-05" db="EMBL/GenBank/DDBJ databases">
        <title>[ruminococcus] sp. nov., isolated from a pig farm feces dump.</title>
        <authorList>
            <person name="Chang Y.-H."/>
        </authorList>
    </citation>
    <scope>NUCLEOTIDE SEQUENCE [LARGE SCALE GENOMIC DNA]</scope>
    <source>
        <strain evidence="16 17">YH-rum2234</strain>
    </source>
</reference>
<dbReference type="GO" id="GO:0009231">
    <property type="term" value="P:riboflavin biosynthetic process"/>
    <property type="evidence" value="ECO:0007669"/>
    <property type="project" value="InterPro"/>
</dbReference>
<dbReference type="AlphaFoldDB" id="A0AAP4BAQ3"/>
<dbReference type="Proteomes" id="UP001300383">
    <property type="component" value="Unassembled WGS sequence"/>
</dbReference>
<dbReference type="GO" id="GO:0003919">
    <property type="term" value="F:FMN adenylyltransferase activity"/>
    <property type="evidence" value="ECO:0007669"/>
    <property type="project" value="UniProtKB-UniRule"/>
</dbReference>
<keyword evidence="3 14" id="KW-0285">Flavoprotein</keyword>
<comment type="catalytic activity">
    <reaction evidence="12 14">
        <text>riboflavin + ATP = FMN + ADP + H(+)</text>
        <dbReference type="Rhea" id="RHEA:14357"/>
        <dbReference type="ChEBI" id="CHEBI:15378"/>
        <dbReference type="ChEBI" id="CHEBI:30616"/>
        <dbReference type="ChEBI" id="CHEBI:57986"/>
        <dbReference type="ChEBI" id="CHEBI:58210"/>
        <dbReference type="ChEBI" id="CHEBI:456216"/>
        <dbReference type="EC" id="2.7.1.26"/>
    </reaction>
</comment>
<dbReference type="CDD" id="cd02064">
    <property type="entry name" value="FAD_synthetase_N"/>
    <property type="match status" value="1"/>
</dbReference>
<evidence type="ECO:0000256" key="7">
    <source>
        <dbReference type="ARBA" id="ARBA00022741"/>
    </source>
</evidence>
<dbReference type="GO" id="GO:0008531">
    <property type="term" value="F:riboflavin kinase activity"/>
    <property type="evidence" value="ECO:0007669"/>
    <property type="project" value="UniProtKB-UniRule"/>
</dbReference>
<evidence type="ECO:0000259" key="15">
    <source>
        <dbReference type="SMART" id="SM00904"/>
    </source>
</evidence>
<evidence type="ECO:0000256" key="9">
    <source>
        <dbReference type="ARBA" id="ARBA00022827"/>
    </source>
</evidence>
<evidence type="ECO:0000256" key="6">
    <source>
        <dbReference type="ARBA" id="ARBA00022695"/>
    </source>
</evidence>
<dbReference type="PIRSF" id="PIRSF004491">
    <property type="entry name" value="FAD_Synth"/>
    <property type="match status" value="1"/>
</dbReference>
<evidence type="ECO:0000256" key="1">
    <source>
        <dbReference type="ARBA" id="ARBA00004726"/>
    </source>
</evidence>
<dbReference type="InterPro" id="IPR014729">
    <property type="entry name" value="Rossmann-like_a/b/a_fold"/>
</dbReference>
<feature type="domain" description="Riboflavin kinase" evidence="15">
    <location>
        <begin position="181"/>
        <end position="306"/>
    </location>
</feature>
<dbReference type="GO" id="GO:0005524">
    <property type="term" value="F:ATP binding"/>
    <property type="evidence" value="ECO:0007669"/>
    <property type="project" value="UniProtKB-UniRule"/>
</dbReference>
<dbReference type="NCBIfam" id="NF004160">
    <property type="entry name" value="PRK05627.1-3"/>
    <property type="match status" value="1"/>
</dbReference>
<keyword evidence="8 14" id="KW-0418">Kinase</keyword>
<dbReference type="SMART" id="SM00904">
    <property type="entry name" value="Flavokinase"/>
    <property type="match status" value="1"/>
</dbReference>
<accession>A0AAP4BAQ3</accession>
<dbReference type="Gene3D" id="3.40.50.620">
    <property type="entry name" value="HUPs"/>
    <property type="match status" value="1"/>
</dbReference>
<gene>
    <name evidence="16" type="ORF">QJ036_04845</name>
</gene>
<comment type="pathway">
    <text evidence="1 14">Cofactor biosynthesis; FAD biosynthesis; FAD from FMN: step 1/1.</text>
</comment>
<keyword evidence="17" id="KW-1185">Reference proteome</keyword>
<dbReference type="SUPFAM" id="SSF82114">
    <property type="entry name" value="Riboflavin kinase-like"/>
    <property type="match status" value="1"/>
</dbReference>
<evidence type="ECO:0000256" key="4">
    <source>
        <dbReference type="ARBA" id="ARBA00022643"/>
    </source>
</evidence>
<dbReference type="InterPro" id="IPR023465">
    <property type="entry name" value="Riboflavin_kinase_dom_sf"/>
</dbReference>
<keyword evidence="5 14" id="KW-0808">Transferase</keyword>
<dbReference type="Pfam" id="PF06574">
    <property type="entry name" value="FAD_syn"/>
    <property type="match status" value="1"/>
</dbReference>
<evidence type="ECO:0000256" key="11">
    <source>
        <dbReference type="ARBA" id="ARBA00023268"/>
    </source>
</evidence>
<dbReference type="FunFam" id="3.40.50.620:FF:000021">
    <property type="entry name" value="Riboflavin biosynthesis protein"/>
    <property type="match status" value="1"/>
</dbReference>
<dbReference type="PANTHER" id="PTHR22749:SF6">
    <property type="entry name" value="RIBOFLAVIN KINASE"/>
    <property type="match status" value="1"/>
</dbReference>
<evidence type="ECO:0000256" key="5">
    <source>
        <dbReference type="ARBA" id="ARBA00022679"/>
    </source>
</evidence>
<dbReference type="EMBL" id="JASGBQ010000005">
    <property type="protein sequence ID" value="MDI9241808.1"/>
    <property type="molecule type" value="Genomic_DNA"/>
</dbReference>
<organism evidence="16 17">
    <name type="scientific">Fusibacillus kribbianus</name>
    <dbReference type="NCBI Taxonomy" id="3044208"/>
    <lineage>
        <taxon>Bacteria</taxon>
        <taxon>Bacillati</taxon>
        <taxon>Bacillota</taxon>
        <taxon>Clostridia</taxon>
        <taxon>Lachnospirales</taxon>
        <taxon>Lachnospiraceae</taxon>
        <taxon>Fusibacillus</taxon>
    </lineage>
</organism>
<evidence type="ECO:0000256" key="12">
    <source>
        <dbReference type="ARBA" id="ARBA00047880"/>
    </source>
</evidence>
<dbReference type="SUPFAM" id="SSF52374">
    <property type="entry name" value="Nucleotidylyl transferase"/>
    <property type="match status" value="1"/>
</dbReference>
<keyword evidence="9 14" id="KW-0274">FAD</keyword>
<dbReference type="EC" id="2.7.1.26" evidence="14"/>
<protein>
    <recommendedName>
        <fullName evidence="14">Riboflavin biosynthesis protein</fullName>
    </recommendedName>
    <domain>
        <recommendedName>
            <fullName evidence="14">Riboflavin kinase</fullName>
            <ecNumber evidence="14">2.7.1.26</ecNumber>
        </recommendedName>
        <alternativeName>
            <fullName evidence="14">Flavokinase</fullName>
        </alternativeName>
    </domain>
    <domain>
        <recommendedName>
            <fullName evidence="14">FMN adenylyltransferase</fullName>
            <ecNumber evidence="14">2.7.7.2</ecNumber>
        </recommendedName>
        <alternativeName>
            <fullName evidence="14">FAD pyrophosphorylase</fullName>
        </alternativeName>
        <alternativeName>
            <fullName evidence="14">FAD synthase</fullName>
        </alternativeName>
    </domain>
</protein>
<dbReference type="Gene3D" id="2.40.30.30">
    <property type="entry name" value="Riboflavin kinase-like"/>
    <property type="match status" value="1"/>
</dbReference>
<dbReference type="NCBIfam" id="TIGR00083">
    <property type="entry name" value="ribF"/>
    <property type="match status" value="1"/>
</dbReference>
<keyword evidence="7 14" id="KW-0547">Nucleotide-binding</keyword>
<name>A0AAP4BAQ3_9FIRM</name>
<dbReference type="Pfam" id="PF01687">
    <property type="entry name" value="Flavokinase"/>
    <property type="match status" value="1"/>
</dbReference>
<evidence type="ECO:0000256" key="14">
    <source>
        <dbReference type="PIRNR" id="PIRNR004491"/>
    </source>
</evidence>
<comment type="caution">
    <text evidence="16">The sequence shown here is derived from an EMBL/GenBank/DDBJ whole genome shotgun (WGS) entry which is preliminary data.</text>
</comment>
<dbReference type="PANTHER" id="PTHR22749">
    <property type="entry name" value="RIBOFLAVIN KINASE/FMN ADENYLYLTRANSFERASE"/>
    <property type="match status" value="1"/>
</dbReference>
<evidence type="ECO:0000313" key="16">
    <source>
        <dbReference type="EMBL" id="MDI9241808.1"/>
    </source>
</evidence>
<evidence type="ECO:0000256" key="8">
    <source>
        <dbReference type="ARBA" id="ARBA00022777"/>
    </source>
</evidence>
<keyword evidence="11" id="KW-0511">Multifunctional enzyme</keyword>
<proteinExistence type="inferred from homology"/>
<evidence type="ECO:0000313" key="17">
    <source>
        <dbReference type="Proteomes" id="UP001300383"/>
    </source>
</evidence>
<evidence type="ECO:0000256" key="3">
    <source>
        <dbReference type="ARBA" id="ARBA00022630"/>
    </source>
</evidence>
<dbReference type="EC" id="2.7.7.2" evidence="14"/>
<evidence type="ECO:0000256" key="2">
    <source>
        <dbReference type="ARBA" id="ARBA00005201"/>
    </source>
</evidence>
<dbReference type="NCBIfam" id="NF004162">
    <property type="entry name" value="PRK05627.1-5"/>
    <property type="match status" value="1"/>
</dbReference>
<dbReference type="InterPro" id="IPR015864">
    <property type="entry name" value="FAD_synthase"/>
</dbReference>
<keyword evidence="6 14" id="KW-0548">Nucleotidyltransferase</keyword>
<evidence type="ECO:0000256" key="13">
    <source>
        <dbReference type="ARBA" id="ARBA00049494"/>
    </source>
</evidence>
<dbReference type="InterPro" id="IPR015865">
    <property type="entry name" value="Riboflavin_kinase_bac/euk"/>
</dbReference>
<dbReference type="RefSeq" id="WP_283230316.1">
    <property type="nucleotide sequence ID" value="NZ_JASGBQ010000005.1"/>
</dbReference>
<sequence>MKLISGQVEVSGDRPSAVTLGKFDGIHRGHQKLIRETMKAEEQGLQTVVFTFMRPPRSLVKGDGQPVLLTNREKRAHMEKLGVDLMIEYPFTEAVSHMEPEAFVEQVLVKGLKVKRIVTGPDFCFGYRRRGNITLLEQLSAVFGYELTVIEKERAADGQIISSTLVRQELLAGNVERANELLGYPYTVTGEVVHGNHLGRTFGMPTINQIPAEEKLLPPNGVYTARVEVDGHLYEGVSNVGYKPTIEGNYPRGVETYIFGFDKNVYGRTLDVQLFHYQRKEQKFSSVEELKAQLARDAEGSRQFFEQHRKMQKIPN</sequence>